<dbReference type="CDD" id="cd00063">
    <property type="entry name" value="FN3"/>
    <property type="match status" value="2"/>
</dbReference>
<dbReference type="Pfam" id="PF00041">
    <property type="entry name" value="fn3"/>
    <property type="match status" value="3"/>
</dbReference>
<feature type="domain" description="Fibronectin type-III" evidence="4">
    <location>
        <begin position="493"/>
        <end position="579"/>
    </location>
</feature>
<reference evidence="5 6" key="1">
    <citation type="submission" date="2020-04" db="EMBL/GenBank/DDBJ databases">
        <title>Usitatibacter rugosus gen. nov., sp. nov. and Usitatibacter palustris sp. nov., novel members of Usitatibacteraceae fam. nov. within the order Nitrosomonadales isolated from soil.</title>
        <authorList>
            <person name="Huber K.J."/>
            <person name="Neumann-Schaal M."/>
            <person name="Geppert A."/>
            <person name="Luckner M."/>
            <person name="Wanner G."/>
            <person name="Overmann J."/>
        </authorList>
    </citation>
    <scope>NUCLEOTIDE SEQUENCE [LARGE SCALE GENOMIC DNA]</scope>
    <source>
        <strain evidence="5 6">Swamp67</strain>
    </source>
</reference>
<organism evidence="5 6">
    <name type="scientific">Usitatibacter palustris</name>
    <dbReference type="NCBI Taxonomy" id="2732487"/>
    <lineage>
        <taxon>Bacteria</taxon>
        <taxon>Pseudomonadati</taxon>
        <taxon>Pseudomonadota</taxon>
        <taxon>Betaproteobacteria</taxon>
        <taxon>Nitrosomonadales</taxon>
        <taxon>Usitatibacteraceae</taxon>
        <taxon>Usitatibacter</taxon>
    </lineage>
</organism>
<dbReference type="Pfam" id="PF12951">
    <property type="entry name" value="PATR"/>
    <property type="match status" value="1"/>
</dbReference>
<gene>
    <name evidence="5" type="ORF">DSM104440_01920</name>
</gene>
<evidence type="ECO:0000256" key="2">
    <source>
        <dbReference type="ARBA" id="ARBA00022737"/>
    </source>
</evidence>
<feature type="chain" id="PRO_5026798338" description="Fibronectin type-III domain-containing protein" evidence="3">
    <location>
        <begin position="21"/>
        <end position="843"/>
    </location>
</feature>
<dbReference type="AlphaFoldDB" id="A0A6M4H8Q4"/>
<protein>
    <recommendedName>
        <fullName evidence="4">Fibronectin type-III domain-containing protein</fullName>
    </recommendedName>
</protein>
<evidence type="ECO:0000313" key="5">
    <source>
        <dbReference type="EMBL" id="QJR15103.1"/>
    </source>
</evidence>
<dbReference type="PANTHER" id="PTHR13817">
    <property type="entry name" value="TITIN"/>
    <property type="match status" value="1"/>
</dbReference>
<dbReference type="InterPro" id="IPR053784">
    <property type="entry name" value="Choice_anch_U_dom"/>
</dbReference>
<dbReference type="InterPro" id="IPR026442">
    <property type="entry name" value="IPTL_CTERM"/>
</dbReference>
<dbReference type="InParanoid" id="A0A6M4H8Q4"/>
<name>A0A6M4H8Q4_9PROT</name>
<dbReference type="PROSITE" id="PS50853">
    <property type="entry name" value="FN3"/>
    <property type="match status" value="2"/>
</dbReference>
<keyword evidence="1 3" id="KW-0732">Signal</keyword>
<evidence type="ECO:0000313" key="6">
    <source>
        <dbReference type="Proteomes" id="UP000503096"/>
    </source>
</evidence>
<dbReference type="NCBIfam" id="TIGR04174">
    <property type="entry name" value="IPTL_CTERM"/>
    <property type="match status" value="1"/>
</dbReference>
<feature type="domain" description="Fibronectin type-III" evidence="4">
    <location>
        <begin position="403"/>
        <end position="492"/>
    </location>
</feature>
<dbReference type="PANTHER" id="PTHR13817:SF73">
    <property type="entry name" value="FIBRONECTIN TYPE-III DOMAIN-CONTAINING PROTEIN"/>
    <property type="match status" value="1"/>
</dbReference>
<dbReference type="InterPro" id="IPR013425">
    <property type="entry name" value="Autotrns_rpt"/>
</dbReference>
<accession>A0A6M4H8Q4</accession>
<evidence type="ECO:0000259" key="4">
    <source>
        <dbReference type="PROSITE" id="PS50853"/>
    </source>
</evidence>
<dbReference type="Gene3D" id="2.60.40.10">
    <property type="entry name" value="Immunoglobulins"/>
    <property type="match status" value="3"/>
</dbReference>
<keyword evidence="2" id="KW-0677">Repeat</keyword>
<sequence length="843" mass="82294">MRFSTLAVAGFTFLAASAFGQTTHTWTGLVNNQWGTAGNWNTNLVPVTGDSLVIASGATTTINNLVGVSLQSVTMAPNTAATIFQGSPIVLLSGGTIVDSAGFDVDYLSTGVTLNGPATITANSGNALIIDTPITGTGDVTFSTPGAIIFGSSVVHTYVGATTISGINYVHTYEGRFPTASPITLNSNLFIYGVSQSLGSLAGSGTLWSDGPVSVGSNNTTTTFSGIFKDDLGPAALLKMGTGTMTLSGANIYTGQTQVVSGRLNVNGTTVSPTVVESGATLGGTGTINNTVQVNSGGTLAPGVSPGTLTTGALTFNAGSTYAVELNGTAAGQFDRVVSTGAVNLGGATLAVSSSFTPALGTTFAIVQGLSVTGTFAAITAPPGLSLVAQYGSNSVTLLVAAAPSAPAIGTAVPGNGQATVSFTPGADNGSPITSFTATCGAFSASGPTSPITVPGLTNGTPYTCTVFATNAAGNGAASAASASVTPFTNPAAPSITSATPGNAQVTIVFTPPTANGSPILDYTANCGGTTATAATSPITVTGLANGTAYTCTVLARNAAGNGPASGPSASVTPFTIPGAPTITAVTPSVGSLAVAFSAAAPNGSAVTGYTANCGGITATGAASPLTVAGLVNGTPYTCTVFATNGAGNGPSSAPSAPTAPLINSFSAASATGSGTITASFTGGGAGCSYSVNQFIPVSGHAASPPNGSAPGATTFPHGLFDFRLIGCTPGSAITMTVTYPTALPAGTVYWKYGPTPSNTAPHWYTLPATIAGSTATFTITDGQQGDDDLVANGVIVDQGGPGVPGAPGTVTAVPTLSEWMLMLLALVMLVSAGVQRRASLRL</sequence>
<dbReference type="InterPro" id="IPR050964">
    <property type="entry name" value="Striated_Muscle_Regulatory"/>
</dbReference>
<dbReference type="SUPFAM" id="SSF49265">
    <property type="entry name" value="Fibronectin type III"/>
    <property type="match status" value="2"/>
</dbReference>
<dbReference type="InterPro" id="IPR036116">
    <property type="entry name" value="FN3_sf"/>
</dbReference>
<dbReference type="InterPro" id="IPR003961">
    <property type="entry name" value="FN3_dom"/>
</dbReference>
<dbReference type="EMBL" id="CP053073">
    <property type="protein sequence ID" value="QJR15103.1"/>
    <property type="molecule type" value="Genomic_DNA"/>
</dbReference>
<dbReference type="InterPro" id="IPR013783">
    <property type="entry name" value="Ig-like_fold"/>
</dbReference>
<evidence type="ECO:0000256" key="1">
    <source>
        <dbReference type="ARBA" id="ARBA00022729"/>
    </source>
</evidence>
<dbReference type="InterPro" id="IPR011050">
    <property type="entry name" value="Pectin_lyase_fold/virulence"/>
</dbReference>
<dbReference type="SUPFAM" id="SSF51126">
    <property type="entry name" value="Pectin lyase-like"/>
    <property type="match status" value="1"/>
</dbReference>
<dbReference type="NCBIfam" id="TIGR02601">
    <property type="entry name" value="autotrns_rpt"/>
    <property type="match status" value="1"/>
</dbReference>
<feature type="signal peptide" evidence="3">
    <location>
        <begin position="1"/>
        <end position="20"/>
    </location>
</feature>
<dbReference type="NCBIfam" id="NF041766">
    <property type="entry name" value="choice_anch_U"/>
    <property type="match status" value="1"/>
</dbReference>
<dbReference type="RefSeq" id="WP_171165842.1">
    <property type="nucleotide sequence ID" value="NZ_CP053073.1"/>
</dbReference>
<keyword evidence="6" id="KW-1185">Reference proteome</keyword>
<evidence type="ECO:0000256" key="3">
    <source>
        <dbReference type="SAM" id="SignalP"/>
    </source>
</evidence>
<dbReference type="KEGG" id="upl:DSM104440_01920"/>
<proteinExistence type="predicted"/>
<dbReference type="SMART" id="SM00060">
    <property type="entry name" value="FN3"/>
    <property type="match status" value="3"/>
</dbReference>
<dbReference type="Proteomes" id="UP000503096">
    <property type="component" value="Chromosome"/>
</dbReference>